<organism evidence="8 9">
    <name type="scientific">Guptibacillus hwajinpoensis</name>
    <dbReference type="NCBI Taxonomy" id="208199"/>
    <lineage>
        <taxon>Bacteria</taxon>
        <taxon>Bacillati</taxon>
        <taxon>Bacillota</taxon>
        <taxon>Bacilli</taxon>
        <taxon>Bacillales</taxon>
        <taxon>Guptibacillaceae</taxon>
        <taxon>Guptibacillus</taxon>
    </lineage>
</organism>
<evidence type="ECO:0000259" key="7">
    <source>
        <dbReference type="PROSITE" id="PS50846"/>
    </source>
</evidence>
<dbReference type="FunFam" id="3.30.70.100:FF:000001">
    <property type="entry name" value="ATPase copper transporting beta"/>
    <property type="match status" value="1"/>
</dbReference>
<dbReference type="PANTHER" id="PTHR46594">
    <property type="entry name" value="P-TYPE CATION-TRANSPORTING ATPASE"/>
    <property type="match status" value="1"/>
</dbReference>
<dbReference type="InterPro" id="IPR006122">
    <property type="entry name" value="HMA_Cu_ion-bd"/>
</dbReference>
<comment type="caution">
    <text evidence="8">The sequence shown here is derived from an EMBL/GenBank/DDBJ whole genome shotgun (WGS) entry which is preliminary data.</text>
</comment>
<dbReference type="PROSITE" id="PS01047">
    <property type="entry name" value="HMA_1"/>
    <property type="match status" value="1"/>
</dbReference>
<dbReference type="GO" id="GO:0005737">
    <property type="term" value="C:cytoplasm"/>
    <property type="evidence" value="ECO:0007669"/>
    <property type="project" value="UniProtKB-SubCell"/>
</dbReference>
<dbReference type="PRINTS" id="PR00946">
    <property type="entry name" value="HGSCAVENGER"/>
</dbReference>
<sequence>MEQATINIKGMTCEHCKSAVRTALLELEGVSAVEVHLEDGHADVTFDSNKVLTSKLKEAVEEQGYDVV</sequence>
<dbReference type="PROSITE" id="PS50846">
    <property type="entry name" value="HMA_2"/>
    <property type="match status" value="1"/>
</dbReference>
<evidence type="ECO:0000256" key="2">
    <source>
        <dbReference type="ARBA" id="ARBA00015313"/>
    </source>
</evidence>
<dbReference type="CDD" id="cd00371">
    <property type="entry name" value="HMA"/>
    <property type="match status" value="1"/>
</dbReference>
<dbReference type="NCBIfam" id="NF033795">
    <property type="entry name" value="chaper_CopZ_Bs"/>
    <property type="match status" value="1"/>
</dbReference>
<evidence type="ECO:0000256" key="6">
    <source>
        <dbReference type="ARBA" id="ARBA00023186"/>
    </source>
</evidence>
<keyword evidence="5" id="KW-0186">Copper</keyword>
<evidence type="ECO:0000256" key="4">
    <source>
        <dbReference type="ARBA" id="ARBA00022723"/>
    </source>
</evidence>
<dbReference type="Proteomes" id="UP000310541">
    <property type="component" value="Unassembled WGS sequence"/>
</dbReference>
<name>A0A4U1MHR6_9BACL</name>
<keyword evidence="4" id="KW-0479">Metal-binding</keyword>
<protein>
    <recommendedName>
        <fullName evidence="2">Copper chaperone CopZ</fullName>
    </recommendedName>
</protein>
<evidence type="ECO:0000313" key="8">
    <source>
        <dbReference type="EMBL" id="TKD70024.1"/>
    </source>
</evidence>
<comment type="subcellular location">
    <subcellularLocation>
        <location evidence="1">Cytoplasm</location>
    </subcellularLocation>
</comment>
<dbReference type="RefSeq" id="WP_136947442.1">
    <property type="nucleotide sequence ID" value="NZ_SWFM01000003.1"/>
</dbReference>
<accession>A0A4U1MHR6</accession>
<evidence type="ECO:0000256" key="3">
    <source>
        <dbReference type="ARBA" id="ARBA00022490"/>
    </source>
</evidence>
<dbReference type="AlphaFoldDB" id="A0A4U1MHR6"/>
<dbReference type="EMBL" id="SWFM01000003">
    <property type="protein sequence ID" value="TKD70024.1"/>
    <property type="molecule type" value="Genomic_DNA"/>
</dbReference>
<dbReference type="PANTHER" id="PTHR46594:SF4">
    <property type="entry name" value="P-TYPE CATION-TRANSPORTING ATPASE"/>
    <property type="match status" value="1"/>
</dbReference>
<dbReference type="OrthoDB" id="9813965at2"/>
<keyword evidence="3" id="KW-0963">Cytoplasm</keyword>
<dbReference type="GO" id="GO:0005507">
    <property type="term" value="F:copper ion binding"/>
    <property type="evidence" value="ECO:0007669"/>
    <property type="project" value="InterPro"/>
</dbReference>
<dbReference type="InterPro" id="IPR001802">
    <property type="entry name" value="MerP/CopZ"/>
</dbReference>
<dbReference type="Pfam" id="PF00403">
    <property type="entry name" value="HMA"/>
    <property type="match status" value="1"/>
</dbReference>
<dbReference type="Gene3D" id="3.30.70.100">
    <property type="match status" value="1"/>
</dbReference>
<dbReference type="InterPro" id="IPR036163">
    <property type="entry name" value="HMA_dom_sf"/>
</dbReference>
<feature type="domain" description="HMA" evidence="7">
    <location>
        <begin position="2"/>
        <end position="68"/>
    </location>
</feature>
<dbReference type="InterPro" id="IPR006121">
    <property type="entry name" value="HMA_dom"/>
</dbReference>
<evidence type="ECO:0000313" key="9">
    <source>
        <dbReference type="Proteomes" id="UP000310541"/>
    </source>
</evidence>
<reference evidence="8 9" key="1">
    <citation type="submission" date="2019-04" db="EMBL/GenBank/DDBJ databases">
        <title>Genome sequence of Bacillus hwajinpoensis strain Y2.</title>
        <authorList>
            <person name="Fair J.L."/>
            <person name="Maclea K.S."/>
        </authorList>
    </citation>
    <scope>NUCLEOTIDE SEQUENCE [LARGE SCALE GENOMIC DNA]</scope>
    <source>
        <strain evidence="8 9">Y2</strain>
    </source>
</reference>
<proteinExistence type="predicted"/>
<dbReference type="SUPFAM" id="SSF55008">
    <property type="entry name" value="HMA, heavy metal-associated domain"/>
    <property type="match status" value="1"/>
</dbReference>
<dbReference type="InterPro" id="IPR049740">
    <property type="entry name" value="CopZ"/>
</dbReference>
<dbReference type="NCBIfam" id="TIGR00003">
    <property type="entry name" value="copper ion binding protein"/>
    <property type="match status" value="1"/>
</dbReference>
<dbReference type="InterPro" id="IPR017969">
    <property type="entry name" value="Heavy-metal-associated_CS"/>
</dbReference>
<evidence type="ECO:0000256" key="5">
    <source>
        <dbReference type="ARBA" id="ARBA00023008"/>
    </source>
</evidence>
<evidence type="ECO:0000256" key="1">
    <source>
        <dbReference type="ARBA" id="ARBA00004496"/>
    </source>
</evidence>
<keyword evidence="6" id="KW-0143">Chaperone</keyword>
<gene>
    <name evidence="8" type="primary">copZ</name>
    <name evidence="8" type="ORF">FBF83_12225</name>
</gene>